<name>A0A1T4ZTB7_9FLAO</name>
<dbReference type="EMBL" id="FUYL01000001">
    <property type="protein sequence ID" value="SKB26011.1"/>
    <property type="molecule type" value="Genomic_DNA"/>
</dbReference>
<accession>A0A1T4ZTB7</accession>
<proteinExistence type="predicted"/>
<dbReference type="AlphaFoldDB" id="A0A1T4ZTB7"/>
<dbReference type="Proteomes" id="UP000190339">
    <property type="component" value="Unassembled WGS sequence"/>
</dbReference>
<dbReference type="OrthoDB" id="1431622at2"/>
<reference evidence="2" key="1">
    <citation type="submission" date="2017-02" db="EMBL/GenBank/DDBJ databases">
        <authorList>
            <person name="Varghese N."/>
            <person name="Submissions S."/>
        </authorList>
    </citation>
    <scope>NUCLEOTIDE SEQUENCE [LARGE SCALE GENOMIC DNA]</scope>
    <source>
        <strain evidence="2">DSM 23546</strain>
    </source>
</reference>
<protein>
    <submittedName>
        <fullName evidence="1">Uncharacterized protein</fullName>
    </submittedName>
</protein>
<evidence type="ECO:0000313" key="1">
    <source>
        <dbReference type="EMBL" id="SKB26011.1"/>
    </source>
</evidence>
<evidence type="ECO:0000313" key="2">
    <source>
        <dbReference type="Proteomes" id="UP000190339"/>
    </source>
</evidence>
<gene>
    <name evidence="1" type="ORF">SAMN05660866_00287</name>
</gene>
<keyword evidence="2" id="KW-1185">Reference proteome</keyword>
<organism evidence="1 2">
    <name type="scientific">Maribacter arcticus</name>
    <dbReference type="NCBI Taxonomy" id="561365"/>
    <lineage>
        <taxon>Bacteria</taxon>
        <taxon>Pseudomonadati</taxon>
        <taxon>Bacteroidota</taxon>
        <taxon>Flavobacteriia</taxon>
        <taxon>Flavobacteriales</taxon>
        <taxon>Flavobacteriaceae</taxon>
        <taxon>Maribacter</taxon>
    </lineage>
</organism>
<sequence>MEKEHIRTNQKNKKVKELHWKTQQWKFHFQSMDDELILADRLLDNQIFRPKTRNLFERKQEYKIRIKKI</sequence>
<dbReference type="RefSeq" id="WP_079510651.1">
    <property type="nucleotide sequence ID" value="NZ_FUYL01000001.1"/>
</dbReference>
<dbReference type="STRING" id="561365.SAMN05660866_00287"/>